<organism evidence="3">
    <name type="scientific">Nippostrongylus brasiliensis</name>
    <name type="common">Rat hookworm</name>
    <dbReference type="NCBI Taxonomy" id="27835"/>
    <lineage>
        <taxon>Eukaryota</taxon>
        <taxon>Metazoa</taxon>
        <taxon>Ecdysozoa</taxon>
        <taxon>Nematoda</taxon>
        <taxon>Chromadorea</taxon>
        <taxon>Rhabditida</taxon>
        <taxon>Rhabditina</taxon>
        <taxon>Rhabditomorpha</taxon>
        <taxon>Strongyloidea</taxon>
        <taxon>Heligmosomidae</taxon>
        <taxon>Nippostrongylus</taxon>
    </lineage>
</organism>
<reference evidence="3" key="1">
    <citation type="submission" date="2017-02" db="UniProtKB">
        <authorList>
            <consortium name="WormBaseParasite"/>
        </authorList>
    </citation>
    <scope>IDENTIFICATION</scope>
</reference>
<dbReference type="Proteomes" id="UP000271162">
    <property type="component" value="Unassembled WGS sequence"/>
</dbReference>
<accession>A0A0N4XCA4</accession>
<dbReference type="EMBL" id="UYSL01000012">
    <property type="protein sequence ID" value="VDL62036.1"/>
    <property type="molecule type" value="Genomic_DNA"/>
</dbReference>
<dbReference type="AlphaFoldDB" id="A0A0N4XCA4"/>
<gene>
    <name evidence="1" type="ORF">NBR_LOCUS70</name>
</gene>
<protein>
    <submittedName>
        <fullName evidence="3">Rad51 domain-containing protein</fullName>
    </submittedName>
</protein>
<dbReference type="WBParaSite" id="NBR_0000006901-mRNA-1">
    <property type="protein sequence ID" value="NBR_0000006901-mRNA-1"/>
    <property type="gene ID" value="NBR_0000006901"/>
</dbReference>
<keyword evidence="2" id="KW-1185">Reference proteome</keyword>
<sequence length="87" mass="9360">MGQGAEGLRKETTTLMISAKRLSLRVAEYGRTMSVALIAADTKVSSIDELRVLGEWGKSADASDPPKELATTRVSAEFPREYSSVAV</sequence>
<proteinExistence type="predicted"/>
<name>A0A0N4XCA4_NIPBR</name>
<evidence type="ECO:0000313" key="2">
    <source>
        <dbReference type="Proteomes" id="UP000271162"/>
    </source>
</evidence>
<evidence type="ECO:0000313" key="3">
    <source>
        <dbReference type="WBParaSite" id="NBR_0000006901-mRNA-1"/>
    </source>
</evidence>
<evidence type="ECO:0000313" key="1">
    <source>
        <dbReference type="EMBL" id="VDL62036.1"/>
    </source>
</evidence>
<reference evidence="1 2" key="2">
    <citation type="submission" date="2018-11" db="EMBL/GenBank/DDBJ databases">
        <authorList>
            <consortium name="Pathogen Informatics"/>
        </authorList>
    </citation>
    <scope>NUCLEOTIDE SEQUENCE [LARGE SCALE GENOMIC DNA]</scope>
</reference>